<keyword evidence="2" id="KW-1185">Reference proteome</keyword>
<dbReference type="Proteomes" id="UP001156905">
    <property type="component" value="Unassembled WGS sequence"/>
</dbReference>
<reference evidence="2" key="1">
    <citation type="journal article" date="2019" name="Int. J. Syst. Evol. Microbiol.">
        <title>The Global Catalogue of Microorganisms (GCM) 10K type strain sequencing project: providing services to taxonomists for standard genome sequencing and annotation.</title>
        <authorList>
            <consortium name="The Broad Institute Genomics Platform"/>
            <consortium name="The Broad Institute Genome Sequencing Center for Infectious Disease"/>
            <person name="Wu L."/>
            <person name="Ma J."/>
        </authorList>
    </citation>
    <scope>NUCLEOTIDE SEQUENCE [LARGE SCALE GENOMIC DNA]</scope>
    <source>
        <strain evidence="2">NBRC 102520</strain>
    </source>
</reference>
<organism evidence="1 2">
    <name type="scientific">Bradyrhizobium iriomotense</name>
    <dbReference type="NCBI Taxonomy" id="441950"/>
    <lineage>
        <taxon>Bacteria</taxon>
        <taxon>Pseudomonadati</taxon>
        <taxon>Pseudomonadota</taxon>
        <taxon>Alphaproteobacteria</taxon>
        <taxon>Hyphomicrobiales</taxon>
        <taxon>Nitrobacteraceae</taxon>
        <taxon>Bradyrhizobium</taxon>
    </lineage>
</organism>
<protein>
    <submittedName>
        <fullName evidence="1">Uncharacterized protein</fullName>
    </submittedName>
</protein>
<name>A0ABQ6AVB9_9BRAD</name>
<evidence type="ECO:0000313" key="2">
    <source>
        <dbReference type="Proteomes" id="UP001156905"/>
    </source>
</evidence>
<evidence type="ECO:0000313" key="1">
    <source>
        <dbReference type="EMBL" id="GLR85496.1"/>
    </source>
</evidence>
<accession>A0ABQ6AVB9</accession>
<sequence length="111" mass="11720">MAQDLMGQDLVAQDLAEAATARVPWTLAEWVQGLDQNGLGAPEEQAAARLSLHETGWTASRCCGCTGVSEDGPTCIASCRRAWPHAAASIDTRVAGTTLANRKNNKGRESP</sequence>
<proteinExistence type="predicted"/>
<comment type="caution">
    <text evidence="1">The sequence shown here is derived from an EMBL/GenBank/DDBJ whole genome shotgun (WGS) entry which is preliminary data.</text>
</comment>
<gene>
    <name evidence="1" type="ORF">GCM10007857_22070</name>
</gene>
<dbReference type="EMBL" id="BSOW01000006">
    <property type="protein sequence ID" value="GLR85496.1"/>
    <property type="molecule type" value="Genomic_DNA"/>
</dbReference>